<accession>A0AA94EH72</accession>
<dbReference type="AlphaFoldDB" id="A0AA94EH72"/>
<reference evidence="2" key="1">
    <citation type="journal article" date="2018" name="Front. Microbiol.">
        <title>Genome-Based Analysis Reveals the Taxonomy and Diversity of the Family Idiomarinaceae.</title>
        <authorList>
            <person name="Liu Y."/>
            <person name="Lai Q."/>
            <person name="Shao Z."/>
        </authorList>
    </citation>
    <scope>NUCLEOTIDE SEQUENCE [LARGE SCALE GENOMIC DNA]</scope>
    <source>
        <strain evidence="2">SN-14</strain>
    </source>
</reference>
<gene>
    <name evidence="1" type="ORF">CWE23_02775</name>
</gene>
<dbReference type="Proteomes" id="UP000286680">
    <property type="component" value="Unassembled WGS sequence"/>
</dbReference>
<protein>
    <submittedName>
        <fullName evidence="1">Uncharacterized protein</fullName>
    </submittedName>
</protein>
<organism evidence="1 2">
    <name type="scientific">Idiomarina aquatica</name>
    <dbReference type="NCBI Taxonomy" id="1327752"/>
    <lineage>
        <taxon>Bacteria</taxon>
        <taxon>Pseudomonadati</taxon>
        <taxon>Pseudomonadota</taxon>
        <taxon>Gammaproteobacteria</taxon>
        <taxon>Alteromonadales</taxon>
        <taxon>Idiomarinaceae</taxon>
        <taxon>Idiomarina</taxon>
    </lineage>
</organism>
<keyword evidence="2" id="KW-1185">Reference proteome</keyword>
<proteinExistence type="predicted"/>
<evidence type="ECO:0000313" key="1">
    <source>
        <dbReference type="EMBL" id="RUO44969.1"/>
    </source>
</evidence>
<sequence>MPLTNDRDTHRSDLTLVTDPVAASTRIFGGSIVMLDSSGNAVPGATATDLVARGISQEHVDNSAGSAGEKNVRSRRGVFCLTNDGSVTRTDIGGQAYVVDDETVANSDGTGTRSALGKIIDVDTKGVWVEIA</sequence>
<name>A0AA94EH72_9GAMM</name>
<comment type="caution">
    <text evidence="1">The sequence shown here is derived from an EMBL/GenBank/DDBJ whole genome shotgun (WGS) entry which is preliminary data.</text>
</comment>
<dbReference type="EMBL" id="PIPS01000001">
    <property type="protein sequence ID" value="RUO44969.1"/>
    <property type="molecule type" value="Genomic_DNA"/>
</dbReference>
<evidence type="ECO:0000313" key="2">
    <source>
        <dbReference type="Proteomes" id="UP000286680"/>
    </source>
</evidence>
<dbReference type="RefSeq" id="WP_126819342.1">
    <property type="nucleotide sequence ID" value="NZ_PIPS01000001.1"/>
</dbReference>